<dbReference type="GeneID" id="94368426"/>
<keyword evidence="2" id="KW-1185">Reference proteome</keyword>
<sequence>MKFIFSLILLSILLFSCTEKVSTRDKIPALHSKERLANKIEADSLLTKGKTYLSIYSQVYSLSEHRKHNLTVMVSMRNTSLTDTLYLKKADHYSTEGKLIKPYLENTIYIAPMETLEIVINEEEISSGTGGNFMFDWMLNKDATEPLFESVMISTTSQQGLSFTSQGKRIQ</sequence>
<evidence type="ECO:0000313" key="1">
    <source>
        <dbReference type="EMBL" id="GGZ48814.1"/>
    </source>
</evidence>
<organism evidence="1 2">
    <name type="scientific">Mesonia mobilis</name>
    <dbReference type="NCBI Taxonomy" id="369791"/>
    <lineage>
        <taxon>Bacteria</taxon>
        <taxon>Pseudomonadati</taxon>
        <taxon>Bacteroidota</taxon>
        <taxon>Flavobacteriia</taxon>
        <taxon>Flavobacteriales</taxon>
        <taxon>Flavobacteriaceae</taxon>
        <taxon>Mesonia</taxon>
    </lineage>
</organism>
<dbReference type="EMBL" id="BMWY01000002">
    <property type="protein sequence ID" value="GGZ48814.1"/>
    <property type="molecule type" value="Genomic_DNA"/>
</dbReference>
<dbReference type="Pfam" id="PF11322">
    <property type="entry name" value="DUF3124"/>
    <property type="match status" value="1"/>
</dbReference>
<dbReference type="RefSeq" id="WP_027884040.1">
    <property type="nucleotide sequence ID" value="NZ_BMWY01000002.1"/>
</dbReference>
<dbReference type="Proteomes" id="UP000615593">
    <property type="component" value="Unassembled WGS sequence"/>
</dbReference>
<dbReference type="PROSITE" id="PS51257">
    <property type="entry name" value="PROKAR_LIPOPROTEIN"/>
    <property type="match status" value="1"/>
</dbReference>
<gene>
    <name evidence="1" type="ORF">GCM10008088_07640</name>
</gene>
<proteinExistence type="predicted"/>
<reference evidence="2" key="1">
    <citation type="journal article" date="2019" name="Int. J. Syst. Evol. Microbiol.">
        <title>The Global Catalogue of Microorganisms (GCM) 10K type strain sequencing project: providing services to taxonomists for standard genome sequencing and annotation.</title>
        <authorList>
            <consortium name="The Broad Institute Genomics Platform"/>
            <consortium name="The Broad Institute Genome Sequencing Center for Infectious Disease"/>
            <person name="Wu L."/>
            <person name="Ma J."/>
        </authorList>
    </citation>
    <scope>NUCLEOTIDE SEQUENCE [LARGE SCALE GENOMIC DNA]</scope>
    <source>
        <strain evidence="2">KCTC 12708</strain>
    </source>
</reference>
<comment type="caution">
    <text evidence="1">The sequence shown here is derived from an EMBL/GenBank/DDBJ whole genome shotgun (WGS) entry which is preliminary data.</text>
</comment>
<protein>
    <recommendedName>
        <fullName evidence="3">DUF3124 domain-containing protein</fullName>
    </recommendedName>
</protein>
<dbReference type="InterPro" id="IPR021471">
    <property type="entry name" value="DUF3124"/>
</dbReference>
<evidence type="ECO:0000313" key="2">
    <source>
        <dbReference type="Proteomes" id="UP000615593"/>
    </source>
</evidence>
<name>A0ABQ3BJX5_9FLAO</name>
<accession>A0ABQ3BJX5</accession>
<evidence type="ECO:0008006" key="3">
    <source>
        <dbReference type="Google" id="ProtNLM"/>
    </source>
</evidence>